<keyword evidence="1" id="KW-0597">Phosphoprotein</keyword>
<keyword evidence="4" id="KW-1185">Reference proteome</keyword>
<dbReference type="SUPFAM" id="SSF52172">
    <property type="entry name" value="CheY-like"/>
    <property type="match status" value="1"/>
</dbReference>
<evidence type="ECO:0000256" key="1">
    <source>
        <dbReference type="PROSITE-ProRule" id="PRU00169"/>
    </source>
</evidence>
<gene>
    <name evidence="3" type="ORF">HNQ88_002605</name>
</gene>
<organism evidence="3 4">
    <name type="scientific">Aureibacter tunicatorum</name>
    <dbReference type="NCBI Taxonomy" id="866807"/>
    <lineage>
        <taxon>Bacteria</taxon>
        <taxon>Pseudomonadati</taxon>
        <taxon>Bacteroidota</taxon>
        <taxon>Cytophagia</taxon>
        <taxon>Cytophagales</taxon>
        <taxon>Persicobacteraceae</taxon>
        <taxon>Aureibacter</taxon>
    </lineage>
</organism>
<evidence type="ECO:0000259" key="2">
    <source>
        <dbReference type="PROSITE" id="PS50110"/>
    </source>
</evidence>
<dbReference type="RefSeq" id="WP_309939253.1">
    <property type="nucleotide sequence ID" value="NZ_AP025305.1"/>
</dbReference>
<evidence type="ECO:0000313" key="4">
    <source>
        <dbReference type="Proteomes" id="UP001185092"/>
    </source>
</evidence>
<keyword evidence="3" id="KW-0238">DNA-binding</keyword>
<dbReference type="PROSITE" id="PS50110">
    <property type="entry name" value="RESPONSE_REGULATORY"/>
    <property type="match status" value="1"/>
</dbReference>
<evidence type="ECO:0000313" key="3">
    <source>
        <dbReference type="EMBL" id="MDR6239557.1"/>
    </source>
</evidence>
<protein>
    <submittedName>
        <fullName evidence="3">DNA-binding NtrC family response regulator</fullName>
    </submittedName>
</protein>
<dbReference type="EMBL" id="JAVDQD010000003">
    <property type="protein sequence ID" value="MDR6239557.1"/>
    <property type="molecule type" value="Genomic_DNA"/>
</dbReference>
<accession>A0AAE3XN69</accession>
<dbReference type="GO" id="GO:0000160">
    <property type="term" value="P:phosphorelay signal transduction system"/>
    <property type="evidence" value="ECO:0007669"/>
    <property type="project" value="InterPro"/>
</dbReference>
<dbReference type="GO" id="GO:0003677">
    <property type="term" value="F:DNA binding"/>
    <property type="evidence" value="ECO:0007669"/>
    <property type="project" value="UniProtKB-KW"/>
</dbReference>
<dbReference type="SMART" id="SM00448">
    <property type="entry name" value="REC"/>
    <property type="match status" value="1"/>
</dbReference>
<dbReference type="InterPro" id="IPR001789">
    <property type="entry name" value="Sig_transdc_resp-reg_receiver"/>
</dbReference>
<feature type="modified residue" description="4-aspartylphosphate" evidence="1">
    <location>
        <position position="53"/>
    </location>
</feature>
<dbReference type="Proteomes" id="UP001185092">
    <property type="component" value="Unassembled WGS sequence"/>
</dbReference>
<reference evidence="3" key="1">
    <citation type="submission" date="2023-07" db="EMBL/GenBank/DDBJ databases">
        <title>Genomic Encyclopedia of Type Strains, Phase IV (KMG-IV): sequencing the most valuable type-strain genomes for metagenomic binning, comparative biology and taxonomic classification.</title>
        <authorList>
            <person name="Goeker M."/>
        </authorList>
    </citation>
    <scope>NUCLEOTIDE SEQUENCE</scope>
    <source>
        <strain evidence="3">DSM 26174</strain>
    </source>
</reference>
<proteinExistence type="predicted"/>
<dbReference type="InterPro" id="IPR011006">
    <property type="entry name" value="CheY-like_superfamily"/>
</dbReference>
<dbReference type="CDD" id="cd00156">
    <property type="entry name" value="REC"/>
    <property type="match status" value="1"/>
</dbReference>
<dbReference type="Pfam" id="PF00072">
    <property type="entry name" value="Response_reg"/>
    <property type="match status" value="1"/>
</dbReference>
<dbReference type="AlphaFoldDB" id="A0AAE3XN69"/>
<name>A0AAE3XN69_9BACT</name>
<sequence length="129" mass="14614">MKFKAFVIERDKHEAMLFKLAFGGNKYYDIEFFDSVKSLLGAVEQGPDVVILDLLEPEMHGIELIKAISKINPGTHFIILTKLCDPHVIEKAQDEGVFKYVIKGDNSMKYLKKSLKELSLVLKGKLIDS</sequence>
<comment type="caution">
    <text evidence="3">The sequence shown here is derived from an EMBL/GenBank/DDBJ whole genome shotgun (WGS) entry which is preliminary data.</text>
</comment>
<dbReference type="Gene3D" id="3.40.50.2300">
    <property type="match status" value="1"/>
</dbReference>
<feature type="domain" description="Response regulatory" evidence="2">
    <location>
        <begin position="4"/>
        <end position="118"/>
    </location>
</feature>